<evidence type="ECO:0000313" key="12">
    <source>
        <dbReference type="Proteomes" id="UP001589858"/>
    </source>
</evidence>
<dbReference type="RefSeq" id="WP_379489275.1">
    <property type="nucleotide sequence ID" value="NZ_JAPCWC010000006.1"/>
</dbReference>
<dbReference type="InterPro" id="IPR014743">
    <property type="entry name" value="Cl-channel_core"/>
</dbReference>
<organism evidence="11 12">
    <name type="scientific">Novosphingobium clariflavum</name>
    <dbReference type="NCBI Taxonomy" id="2029884"/>
    <lineage>
        <taxon>Bacteria</taxon>
        <taxon>Pseudomonadati</taxon>
        <taxon>Pseudomonadota</taxon>
        <taxon>Alphaproteobacteria</taxon>
        <taxon>Sphingomonadales</taxon>
        <taxon>Sphingomonadaceae</taxon>
        <taxon>Novosphingobium</taxon>
    </lineage>
</organism>
<protein>
    <submittedName>
        <fullName evidence="11">Chloride channel protein</fullName>
    </submittedName>
</protein>
<proteinExistence type="predicted"/>
<evidence type="ECO:0000256" key="3">
    <source>
        <dbReference type="ARBA" id="ARBA00022692"/>
    </source>
</evidence>
<evidence type="ECO:0000313" key="11">
    <source>
        <dbReference type="EMBL" id="MFC0683682.1"/>
    </source>
</evidence>
<dbReference type="Pfam" id="PF00654">
    <property type="entry name" value="Voltage_CLC"/>
    <property type="match status" value="1"/>
</dbReference>
<dbReference type="SUPFAM" id="SSF81340">
    <property type="entry name" value="Clc chloride channel"/>
    <property type="match status" value="1"/>
</dbReference>
<comment type="caution">
    <text evidence="11">The sequence shown here is derived from an EMBL/GenBank/DDBJ whole genome shotgun (WGS) entry which is preliminary data.</text>
</comment>
<feature type="transmembrane region" description="Helical" evidence="10">
    <location>
        <begin position="28"/>
        <end position="47"/>
    </location>
</feature>
<reference evidence="11 12" key="1">
    <citation type="submission" date="2024-09" db="EMBL/GenBank/DDBJ databases">
        <authorList>
            <person name="Sun Q."/>
            <person name="Mori K."/>
        </authorList>
    </citation>
    <scope>NUCLEOTIDE SEQUENCE [LARGE SCALE GENOMIC DNA]</scope>
    <source>
        <strain evidence="11 12">CICC 11035S</strain>
    </source>
</reference>
<dbReference type="Proteomes" id="UP001589858">
    <property type="component" value="Unassembled WGS sequence"/>
</dbReference>
<gene>
    <name evidence="11" type="ORF">ACFFF8_03650</name>
</gene>
<dbReference type="PANTHER" id="PTHR43427">
    <property type="entry name" value="CHLORIDE CHANNEL PROTEIN CLC-E"/>
    <property type="match status" value="1"/>
</dbReference>
<feature type="transmembrane region" description="Helical" evidence="10">
    <location>
        <begin position="198"/>
        <end position="222"/>
    </location>
</feature>
<keyword evidence="6 10" id="KW-0472">Membrane</keyword>
<evidence type="ECO:0000256" key="10">
    <source>
        <dbReference type="SAM" id="Phobius"/>
    </source>
</evidence>
<evidence type="ECO:0000256" key="6">
    <source>
        <dbReference type="ARBA" id="ARBA00023136"/>
    </source>
</evidence>
<evidence type="ECO:0000256" key="1">
    <source>
        <dbReference type="ARBA" id="ARBA00004141"/>
    </source>
</evidence>
<feature type="transmembrane region" description="Helical" evidence="10">
    <location>
        <begin position="106"/>
        <end position="129"/>
    </location>
</feature>
<evidence type="ECO:0000256" key="5">
    <source>
        <dbReference type="ARBA" id="ARBA00023065"/>
    </source>
</evidence>
<keyword evidence="8" id="KW-0868">Chloride</keyword>
<keyword evidence="4 10" id="KW-1133">Transmembrane helix</keyword>
<feature type="transmembrane region" description="Helical" evidence="10">
    <location>
        <begin position="162"/>
        <end position="186"/>
    </location>
</feature>
<evidence type="ECO:0000256" key="8">
    <source>
        <dbReference type="ARBA" id="ARBA00023214"/>
    </source>
</evidence>
<comment type="subcellular location">
    <subcellularLocation>
        <location evidence="1">Membrane</location>
        <topology evidence="1">Multi-pass membrane protein</topology>
    </subcellularLocation>
</comment>
<keyword evidence="3 10" id="KW-0812">Transmembrane</keyword>
<evidence type="ECO:0000256" key="2">
    <source>
        <dbReference type="ARBA" id="ARBA00022448"/>
    </source>
</evidence>
<feature type="transmembrane region" description="Helical" evidence="10">
    <location>
        <begin position="67"/>
        <end position="85"/>
    </location>
</feature>
<dbReference type="InterPro" id="IPR050368">
    <property type="entry name" value="ClC-type_chloride_channel"/>
</dbReference>
<evidence type="ECO:0000256" key="9">
    <source>
        <dbReference type="ARBA" id="ARBA00023303"/>
    </source>
</evidence>
<evidence type="ECO:0000256" key="4">
    <source>
        <dbReference type="ARBA" id="ARBA00022989"/>
    </source>
</evidence>
<feature type="transmembrane region" description="Helical" evidence="10">
    <location>
        <begin position="364"/>
        <end position="389"/>
    </location>
</feature>
<keyword evidence="5" id="KW-0406">Ion transport</keyword>
<keyword evidence="12" id="KW-1185">Reference proteome</keyword>
<dbReference type="Gene3D" id="1.10.3080.10">
    <property type="entry name" value="Clc chloride channel"/>
    <property type="match status" value="1"/>
</dbReference>
<dbReference type="InterPro" id="IPR001807">
    <property type="entry name" value="ClC"/>
</dbReference>
<sequence length="445" mass="45794">MTPLEHIRTFQKSVPGLNASIDMARRRAATIAGAVALGLVAIVFARMGDLAQKVFTEFQAQHRYAPLILTPLVFAGTVAATLRWAPAAKGSGIPQVMAAGHDIQLASSRLLALPTAIAKLLLTTLMLLAGGSVGREGPTVQVAAAIMVTCHRFLRVPISAGVLIAGGAAGVAAAFNTPLAGVVFAIEELAAAFEQKVAVLVMGAVVISGLVSLAVAGDYVYFGAMRQTLDVRSVLMVTPVAGIAGGILGGLFARMMLAFARSAHPAFLAVRARPVTLAFACGLVVAVVGIVTHGSTWGTGYETTRHMIEGQDDTSLWFGPAKFLATAATAVSGAPGGIFAPSLSVGAGFGQLLALCFPDDPMPAVILLGMVGYFVGVVRAPLTAVIILMETTASRGMIVPLFLTAIIADAASTLVCKEKLYHGLSRGFARAAAQPSPAQSTQEHT</sequence>
<dbReference type="PANTHER" id="PTHR43427:SF6">
    <property type="entry name" value="CHLORIDE CHANNEL PROTEIN CLC-E"/>
    <property type="match status" value="1"/>
</dbReference>
<accession>A0ABV6S4P5</accession>
<feature type="transmembrane region" description="Helical" evidence="10">
    <location>
        <begin position="234"/>
        <end position="253"/>
    </location>
</feature>
<dbReference type="CDD" id="cd01034">
    <property type="entry name" value="EriC_like"/>
    <property type="match status" value="1"/>
</dbReference>
<keyword evidence="2" id="KW-0813">Transport</keyword>
<keyword evidence="9" id="KW-0407">Ion channel</keyword>
<name>A0ABV6S4P5_9SPHN</name>
<feature type="transmembrane region" description="Helical" evidence="10">
    <location>
        <begin position="274"/>
        <end position="292"/>
    </location>
</feature>
<dbReference type="EMBL" id="JBHLTM010000016">
    <property type="protein sequence ID" value="MFC0683682.1"/>
    <property type="molecule type" value="Genomic_DNA"/>
</dbReference>
<evidence type="ECO:0000256" key="7">
    <source>
        <dbReference type="ARBA" id="ARBA00023173"/>
    </source>
</evidence>
<dbReference type="PRINTS" id="PR00762">
    <property type="entry name" value="CLCHANNEL"/>
</dbReference>
<keyword evidence="7" id="KW-0869">Chloride channel</keyword>